<dbReference type="RefSeq" id="WP_306837625.1">
    <property type="nucleotide sequence ID" value="NZ_JAUSRF010000013.1"/>
</dbReference>
<name>A0ABT9PXF6_9HYPH</name>
<sequence>MTRTKNFALGETYDGILSDLVREGRFETETEAVKAGLRMLADHEMRVQSLRQAIGAADQEIASGLGQEYRSATDLLADVMADDDRR</sequence>
<dbReference type="Proteomes" id="UP001241472">
    <property type="component" value="Unassembled WGS sequence"/>
</dbReference>
<accession>A0ABT9PXF6</accession>
<dbReference type="Pfam" id="PF03693">
    <property type="entry name" value="ParD_antitoxin"/>
    <property type="match status" value="1"/>
</dbReference>
<organism evidence="1 2">
    <name type="scientific">Neorhizobium huautlense</name>
    <dbReference type="NCBI Taxonomy" id="67774"/>
    <lineage>
        <taxon>Bacteria</taxon>
        <taxon>Pseudomonadati</taxon>
        <taxon>Pseudomonadota</taxon>
        <taxon>Alphaproteobacteria</taxon>
        <taxon>Hyphomicrobiales</taxon>
        <taxon>Rhizobiaceae</taxon>
        <taxon>Rhizobium/Agrobacterium group</taxon>
        <taxon>Neorhizobium</taxon>
    </lineage>
</organism>
<proteinExistence type="predicted"/>
<reference evidence="1 2" key="1">
    <citation type="submission" date="2023-07" db="EMBL/GenBank/DDBJ databases">
        <title>Sorghum-associated microbial communities from plants grown in Nebraska, USA.</title>
        <authorList>
            <person name="Schachtman D."/>
        </authorList>
    </citation>
    <scope>NUCLEOTIDE SEQUENCE [LARGE SCALE GENOMIC DNA]</scope>
    <source>
        <strain evidence="1 2">DS1307</strain>
    </source>
</reference>
<evidence type="ECO:0000313" key="2">
    <source>
        <dbReference type="Proteomes" id="UP001241472"/>
    </source>
</evidence>
<keyword evidence="2" id="KW-1185">Reference proteome</keyword>
<dbReference type="InterPro" id="IPR022789">
    <property type="entry name" value="ParD"/>
</dbReference>
<evidence type="ECO:0000313" key="1">
    <source>
        <dbReference type="EMBL" id="MDP9839158.1"/>
    </source>
</evidence>
<protein>
    <submittedName>
        <fullName evidence="1">Antitoxin ParD1/3/4</fullName>
    </submittedName>
</protein>
<gene>
    <name evidence="1" type="ORF">J2T09_003933</name>
</gene>
<comment type="caution">
    <text evidence="1">The sequence shown here is derived from an EMBL/GenBank/DDBJ whole genome shotgun (WGS) entry which is preliminary data.</text>
</comment>
<dbReference type="EMBL" id="JAUSRF010000013">
    <property type="protein sequence ID" value="MDP9839158.1"/>
    <property type="molecule type" value="Genomic_DNA"/>
</dbReference>
<dbReference type="InterPro" id="IPR038296">
    <property type="entry name" value="ParD_sf"/>
</dbReference>
<dbReference type="Gene3D" id="6.10.10.120">
    <property type="entry name" value="Antitoxin ParD1-like"/>
    <property type="match status" value="1"/>
</dbReference>